<feature type="chain" id="PRO_5039933178" evidence="4">
    <location>
        <begin position="23"/>
        <end position="282"/>
    </location>
</feature>
<feature type="compositionally biased region" description="Basic and acidic residues" evidence="3">
    <location>
        <begin position="103"/>
        <end position="118"/>
    </location>
</feature>
<feature type="region of interest" description="Disordered" evidence="3">
    <location>
        <begin position="70"/>
        <end position="119"/>
    </location>
</feature>
<proteinExistence type="inferred from homology"/>
<dbReference type="NCBIfam" id="TIGR02795">
    <property type="entry name" value="tol_pal_ybgF"/>
    <property type="match status" value="1"/>
</dbReference>
<evidence type="ECO:0000256" key="1">
    <source>
        <dbReference type="ARBA" id="ARBA00022737"/>
    </source>
</evidence>
<dbReference type="HAMAP" id="MF_02066">
    <property type="entry name" value="CpoB"/>
    <property type="match status" value="1"/>
</dbReference>
<dbReference type="PROSITE" id="PS51257">
    <property type="entry name" value="PROKAR_LIPOPROTEIN"/>
    <property type="match status" value="1"/>
</dbReference>
<accession>A0A2Z6AVH6</accession>
<evidence type="ECO:0000313" key="6">
    <source>
        <dbReference type="Proteomes" id="UP000269883"/>
    </source>
</evidence>
<dbReference type="InterPro" id="IPR011990">
    <property type="entry name" value="TPR-like_helical_dom_sf"/>
</dbReference>
<dbReference type="InterPro" id="IPR013105">
    <property type="entry name" value="TPR_2"/>
</dbReference>
<dbReference type="RefSeq" id="WP_126376267.1">
    <property type="nucleotide sequence ID" value="NZ_AP017378.1"/>
</dbReference>
<dbReference type="AlphaFoldDB" id="A0A2Z6AVH6"/>
<keyword evidence="1" id="KW-0677">Repeat</keyword>
<dbReference type="KEGG" id="dfl:DFE_0494"/>
<dbReference type="InterPro" id="IPR034706">
    <property type="entry name" value="CpoB"/>
</dbReference>
<dbReference type="GO" id="GO:0051301">
    <property type="term" value="P:cell division"/>
    <property type="evidence" value="ECO:0007669"/>
    <property type="project" value="InterPro"/>
</dbReference>
<keyword evidence="4" id="KW-0732">Signal</keyword>
<protein>
    <submittedName>
        <fullName evidence="5">Tol-pal system protein YbgF</fullName>
    </submittedName>
</protein>
<dbReference type="Pfam" id="PF07719">
    <property type="entry name" value="TPR_2"/>
    <property type="match status" value="1"/>
</dbReference>
<name>A0A2Z6AVH6_9BACT</name>
<feature type="signal peptide" evidence="4">
    <location>
        <begin position="1"/>
        <end position="22"/>
    </location>
</feature>
<organism evidence="5 6">
    <name type="scientific">Desulfovibrio ferrophilus</name>
    <dbReference type="NCBI Taxonomy" id="241368"/>
    <lineage>
        <taxon>Bacteria</taxon>
        <taxon>Pseudomonadati</taxon>
        <taxon>Thermodesulfobacteriota</taxon>
        <taxon>Desulfovibrionia</taxon>
        <taxon>Desulfovibrionales</taxon>
        <taxon>Desulfovibrionaceae</taxon>
        <taxon>Desulfovibrio</taxon>
    </lineage>
</organism>
<sequence length="282" mass="31145">MVRFVIVATTLVALLMTCGCSARSSSESASGASEEWRLRNLEEKSLQFQNAQMELASRLNSLEGRVQDLEAAPRLGEQDIRPQETKPEPLMTSDDLPTPGPVMKKEEPAKPSDWDKYPDATAKTKAMDKTATDKAMKAAAKPASKPASKKYSIKKPAAPAGKAAYDKALKLILAGKTESGRNGMEAFLKSNPKSTLAPNAHYWLGESWYHQKRYAESIVAFKQVHQQYPKHDKAAAALLKIGYAYAALGDRDNARFYLEVLTQDYPKSEPASLARNRLKKLK</sequence>
<evidence type="ECO:0000256" key="4">
    <source>
        <dbReference type="SAM" id="SignalP"/>
    </source>
</evidence>
<dbReference type="InterPro" id="IPR019734">
    <property type="entry name" value="TPR_rpt"/>
</dbReference>
<evidence type="ECO:0000256" key="2">
    <source>
        <dbReference type="ARBA" id="ARBA00022803"/>
    </source>
</evidence>
<keyword evidence="2" id="KW-0802">TPR repeat</keyword>
<dbReference type="EMBL" id="AP017378">
    <property type="protein sequence ID" value="BBD07220.1"/>
    <property type="molecule type" value="Genomic_DNA"/>
</dbReference>
<dbReference type="OrthoDB" id="9781271at2"/>
<keyword evidence="6" id="KW-1185">Reference proteome</keyword>
<dbReference type="InterPro" id="IPR014162">
    <property type="entry name" value="CpoB_C"/>
</dbReference>
<dbReference type="Gene3D" id="1.25.40.10">
    <property type="entry name" value="Tetratricopeptide repeat domain"/>
    <property type="match status" value="1"/>
</dbReference>
<dbReference type="Pfam" id="PF13174">
    <property type="entry name" value="TPR_6"/>
    <property type="match status" value="1"/>
</dbReference>
<dbReference type="SUPFAM" id="SSF48452">
    <property type="entry name" value="TPR-like"/>
    <property type="match status" value="1"/>
</dbReference>
<reference evidence="5 6" key="1">
    <citation type="journal article" date="2018" name="Sci. Adv.">
        <title>Multi-heme cytochromes provide a pathway for survival in energy-limited environments.</title>
        <authorList>
            <person name="Deng X."/>
            <person name="Dohmae N."/>
            <person name="Nealson K.H."/>
            <person name="Hashimoto K."/>
            <person name="Okamoto A."/>
        </authorList>
    </citation>
    <scope>NUCLEOTIDE SEQUENCE [LARGE SCALE GENOMIC DNA]</scope>
    <source>
        <strain evidence="5 6">IS5</strain>
    </source>
</reference>
<gene>
    <name evidence="5" type="ORF">DFE_0494</name>
</gene>
<dbReference type="Proteomes" id="UP000269883">
    <property type="component" value="Chromosome"/>
</dbReference>
<evidence type="ECO:0000313" key="5">
    <source>
        <dbReference type="EMBL" id="BBD07220.1"/>
    </source>
</evidence>
<evidence type="ECO:0000256" key="3">
    <source>
        <dbReference type="SAM" id="MobiDB-lite"/>
    </source>
</evidence>
<feature type="compositionally biased region" description="Basic and acidic residues" evidence="3">
    <location>
        <begin position="76"/>
        <end position="87"/>
    </location>
</feature>